<evidence type="ECO:0000256" key="1">
    <source>
        <dbReference type="ARBA" id="ARBA00022857"/>
    </source>
</evidence>
<proteinExistence type="inferred from homology"/>
<comment type="similarity">
    <text evidence="2">Belongs to the short-chain dehydrogenases/reductases (SDR) family.</text>
</comment>
<dbReference type="EMBL" id="LASV01000025">
    <property type="protein sequence ID" value="KKA25304.1"/>
    <property type="molecule type" value="Genomic_DNA"/>
</dbReference>
<dbReference type="PANTHER" id="PTHR43976:SF6">
    <property type="entry name" value="OXIDOREDUCTASE, PUTATIVE (AFU_ORTHOLOGUE AFUA_1G13950)-RELATED"/>
    <property type="match status" value="1"/>
</dbReference>
<dbReference type="InterPro" id="IPR002347">
    <property type="entry name" value="SDR_fam"/>
</dbReference>
<dbReference type="OrthoDB" id="1274115at2759"/>
<organism evidence="3 4">
    <name type="scientific">Rasamsonia emersonii (strain ATCC 16479 / CBS 393.64 / IMI 116815)</name>
    <dbReference type="NCBI Taxonomy" id="1408163"/>
    <lineage>
        <taxon>Eukaryota</taxon>
        <taxon>Fungi</taxon>
        <taxon>Dikarya</taxon>
        <taxon>Ascomycota</taxon>
        <taxon>Pezizomycotina</taxon>
        <taxon>Eurotiomycetes</taxon>
        <taxon>Eurotiomycetidae</taxon>
        <taxon>Eurotiales</taxon>
        <taxon>Trichocomaceae</taxon>
        <taxon>Rasamsonia</taxon>
    </lineage>
</organism>
<evidence type="ECO:0008006" key="5">
    <source>
        <dbReference type="Google" id="ProtNLM"/>
    </source>
</evidence>
<dbReference type="Pfam" id="PF00106">
    <property type="entry name" value="adh_short"/>
    <property type="match status" value="1"/>
</dbReference>
<dbReference type="PROSITE" id="PS00061">
    <property type="entry name" value="ADH_SHORT"/>
    <property type="match status" value="1"/>
</dbReference>
<dbReference type="PRINTS" id="PR00081">
    <property type="entry name" value="GDHRDH"/>
</dbReference>
<dbReference type="PANTHER" id="PTHR43976">
    <property type="entry name" value="SHORT CHAIN DEHYDROGENASE"/>
    <property type="match status" value="1"/>
</dbReference>
<dbReference type="Proteomes" id="UP000053958">
    <property type="component" value="Unassembled WGS sequence"/>
</dbReference>
<gene>
    <name evidence="3" type="ORF">T310_0621</name>
</gene>
<evidence type="ECO:0000313" key="4">
    <source>
        <dbReference type="Proteomes" id="UP000053958"/>
    </source>
</evidence>
<dbReference type="PRINTS" id="PR00080">
    <property type="entry name" value="SDRFAMILY"/>
</dbReference>
<dbReference type="AlphaFoldDB" id="A0A0F4Z450"/>
<reference evidence="3 4" key="1">
    <citation type="submission" date="2015-04" db="EMBL/GenBank/DDBJ databases">
        <authorList>
            <person name="Heijne W.H."/>
            <person name="Fedorova N.D."/>
            <person name="Nierman W.C."/>
            <person name="Vollebregt A.W."/>
            <person name="Zhao Z."/>
            <person name="Wu L."/>
            <person name="Kumar M."/>
            <person name="Stam H."/>
            <person name="van den Berg M.A."/>
            <person name="Pel H.J."/>
        </authorList>
    </citation>
    <scope>NUCLEOTIDE SEQUENCE [LARGE SCALE GENOMIC DNA]</scope>
    <source>
        <strain evidence="3 4">CBS 393.64</strain>
    </source>
</reference>
<accession>A0A0F4Z450</accession>
<evidence type="ECO:0000256" key="2">
    <source>
        <dbReference type="RuleBase" id="RU000363"/>
    </source>
</evidence>
<dbReference type="InterPro" id="IPR020904">
    <property type="entry name" value="Sc_DH/Rdtase_CS"/>
</dbReference>
<dbReference type="GeneID" id="25312675"/>
<protein>
    <recommendedName>
        <fullName evidence="5">Short-chain oxidoreductase</fullName>
    </recommendedName>
</protein>
<sequence>MSTTHTIPKRPLTWLITGCSSGFGLSLTRIAQAHGHTVIATSRNPSRTPDLVQEVENKGGKWLQLDVDDPSRGAQVIEDLEASGQPIDVLVNNAGYSIYTAGECFTEEEVRQQMETLYFGPFRLIRAAVPHMRKRRFGVVVNFSSGAALEGRDSMGAYAASKAALDGLSKVLAKEVAPFNVRILTVALGTFNTNMGNATIIGKNPLPEDYRGSVAQQMMDYMSSGKFEGNGDKDKAMKAVYEVVTGEGVGAGHLDERLLPLGRDLDARIKQVQAYLAHSLEVFGEVCNNVHREK</sequence>
<dbReference type="STRING" id="1408163.A0A0F4Z450"/>
<dbReference type="SUPFAM" id="SSF51735">
    <property type="entry name" value="NAD(P)-binding Rossmann-fold domains"/>
    <property type="match status" value="1"/>
</dbReference>
<dbReference type="Gene3D" id="3.40.50.720">
    <property type="entry name" value="NAD(P)-binding Rossmann-like Domain"/>
    <property type="match status" value="1"/>
</dbReference>
<dbReference type="CDD" id="cd05374">
    <property type="entry name" value="17beta-HSD-like_SDR_c"/>
    <property type="match status" value="1"/>
</dbReference>
<name>A0A0F4Z450_RASE3</name>
<comment type="caution">
    <text evidence="3">The sequence shown here is derived from an EMBL/GenBank/DDBJ whole genome shotgun (WGS) entry which is preliminary data.</text>
</comment>
<dbReference type="InterPro" id="IPR051911">
    <property type="entry name" value="SDR_oxidoreductase"/>
</dbReference>
<evidence type="ECO:0000313" key="3">
    <source>
        <dbReference type="EMBL" id="KKA25304.1"/>
    </source>
</evidence>
<dbReference type="RefSeq" id="XP_013331916.1">
    <property type="nucleotide sequence ID" value="XM_013476462.1"/>
</dbReference>
<dbReference type="InterPro" id="IPR036291">
    <property type="entry name" value="NAD(P)-bd_dom_sf"/>
</dbReference>
<keyword evidence="1" id="KW-0521">NADP</keyword>
<keyword evidence="4" id="KW-1185">Reference proteome</keyword>